<name>A0A8C3V011_CATUS</name>
<accession>A0A8C3V011</accession>
<evidence type="ECO:0000313" key="3">
    <source>
        <dbReference type="Ensembl" id="ENSCUSP00005021129.1"/>
    </source>
</evidence>
<evidence type="ECO:0000313" key="4">
    <source>
        <dbReference type="Proteomes" id="UP000694563"/>
    </source>
</evidence>
<dbReference type="GO" id="GO:0016020">
    <property type="term" value="C:membrane"/>
    <property type="evidence" value="ECO:0007669"/>
    <property type="project" value="TreeGrafter"/>
</dbReference>
<dbReference type="Ensembl" id="ENSCUST00005021902.1">
    <property type="protein sequence ID" value="ENSCUSP00005021129.1"/>
    <property type="gene ID" value="ENSCUSG00005013453.1"/>
</dbReference>
<dbReference type="PANTHER" id="PTHR28638">
    <property type="entry name" value="CELL CYCLE PROGRESSION PROTEIN 1"/>
    <property type="match status" value="1"/>
</dbReference>
<reference evidence="3" key="2">
    <citation type="submission" date="2025-08" db="UniProtKB">
        <authorList>
            <consortium name="Ensembl"/>
        </authorList>
    </citation>
    <scope>IDENTIFICATION</scope>
</reference>
<reference evidence="3" key="3">
    <citation type="submission" date="2025-09" db="UniProtKB">
        <authorList>
            <consortium name="Ensembl"/>
        </authorList>
    </citation>
    <scope>IDENTIFICATION</scope>
</reference>
<organism evidence="3 4">
    <name type="scientific">Catharus ustulatus</name>
    <name type="common">Russet-backed thrush</name>
    <name type="synonym">Hylocichla ustulatus</name>
    <dbReference type="NCBI Taxonomy" id="91951"/>
    <lineage>
        <taxon>Eukaryota</taxon>
        <taxon>Metazoa</taxon>
        <taxon>Chordata</taxon>
        <taxon>Craniata</taxon>
        <taxon>Vertebrata</taxon>
        <taxon>Euteleostomi</taxon>
        <taxon>Archelosauria</taxon>
        <taxon>Archosauria</taxon>
        <taxon>Dinosauria</taxon>
        <taxon>Saurischia</taxon>
        <taxon>Theropoda</taxon>
        <taxon>Coelurosauria</taxon>
        <taxon>Aves</taxon>
        <taxon>Neognathae</taxon>
        <taxon>Neoaves</taxon>
        <taxon>Telluraves</taxon>
        <taxon>Australaves</taxon>
        <taxon>Passeriformes</taxon>
        <taxon>Turdidae</taxon>
        <taxon>Catharus</taxon>
    </lineage>
</organism>
<dbReference type="InterPro" id="IPR051990">
    <property type="entry name" value="CCPG1/PBIP1"/>
</dbReference>
<reference evidence="3" key="1">
    <citation type="submission" date="2020-10" db="EMBL/GenBank/DDBJ databases">
        <title>Catharus ustulatus (Swainson's thrush) genome, bCatUst1, primary haplotype v2.</title>
        <authorList>
            <person name="Delmore K."/>
            <person name="Vafadar M."/>
            <person name="Formenti G."/>
            <person name="Chow W."/>
            <person name="Pelan S."/>
            <person name="Howe K."/>
            <person name="Rhie A."/>
            <person name="Mountcastle J."/>
            <person name="Haase B."/>
            <person name="Fedrigo O."/>
            <person name="Jarvis E.D."/>
        </authorList>
    </citation>
    <scope>NUCLEOTIDE SEQUENCE [LARGE SCALE GENOMIC DNA]</scope>
</reference>
<dbReference type="PANTHER" id="PTHR28638:SF1">
    <property type="entry name" value="PRE-B-CELL LEUKEMIA TRANSCRIPTION FACTOR-INTERACTING PROTEIN 1"/>
    <property type="match status" value="1"/>
</dbReference>
<sequence length="264" mass="28871">MSKYLLGALAVVAVGLLIITGKWGVPVAKAPGTGAPNLPVLQDSEQKLPLPDAGDSQSVQSMSQLLDKLAKENQEIRLMQAELQAHKEDLRQSLAAENARLRAALEREVAALREARAELRRLQAPGFLQLLESFMGQLGLGRQFGRLAPQLDGAFRADGVFAHDRLRFVDFVDDVEDLLEDVAWQEWGNKEAVDGFEEYMLRHYSGEPRGSMAHVGRAKGAVVEECSVPAPPARAPHMLFVGVWELPLYPVGPSRATSPTKCTV</sequence>
<keyword evidence="1 2" id="KW-0175">Coiled coil</keyword>
<dbReference type="AlphaFoldDB" id="A0A8C3V011"/>
<keyword evidence="4" id="KW-1185">Reference proteome</keyword>
<evidence type="ECO:0000256" key="1">
    <source>
        <dbReference type="ARBA" id="ARBA00023054"/>
    </source>
</evidence>
<feature type="coiled-coil region" evidence="2">
    <location>
        <begin position="62"/>
        <end position="122"/>
    </location>
</feature>
<proteinExistence type="predicted"/>
<protein>
    <submittedName>
        <fullName evidence="3">Uncharacterized protein</fullName>
    </submittedName>
</protein>
<dbReference type="Proteomes" id="UP000694563">
    <property type="component" value="Chromosome 30"/>
</dbReference>
<evidence type="ECO:0000256" key="2">
    <source>
        <dbReference type="SAM" id="Coils"/>
    </source>
</evidence>